<reference evidence="4" key="1">
    <citation type="submission" date="2020-10" db="EMBL/GenBank/DDBJ databases">
        <authorList>
            <person name="Gilroy R."/>
        </authorList>
    </citation>
    <scope>NUCLEOTIDE SEQUENCE</scope>
    <source>
        <strain evidence="4">D5-748</strain>
    </source>
</reference>
<feature type="chain" id="PRO_5038395131" evidence="2">
    <location>
        <begin position="22"/>
        <end position="405"/>
    </location>
</feature>
<comment type="similarity">
    <text evidence="1">Belongs to the CapA family.</text>
</comment>
<gene>
    <name evidence="4" type="ORF">IAC23_03265</name>
</gene>
<evidence type="ECO:0000313" key="5">
    <source>
        <dbReference type="Proteomes" id="UP000823619"/>
    </source>
</evidence>
<accession>A0A9D9EDX9</accession>
<evidence type="ECO:0000259" key="3">
    <source>
        <dbReference type="SMART" id="SM00854"/>
    </source>
</evidence>
<dbReference type="Pfam" id="PF09587">
    <property type="entry name" value="PGA_cap"/>
    <property type="match status" value="1"/>
</dbReference>
<protein>
    <submittedName>
        <fullName evidence="4">CapA family protein</fullName>
    </submittedName>
</protein>
<dbReference type="SUPFAM" id="SSF56300">
    <property type="entry name" value="Metallo-dependent phosphatases"/>
    <property type="match status" value="1"/>
</dbReference>
<dbReference type="AlphaFoldDB" id="A0A9D9EDX9"/>
<dbReference type="SMART" id="SM00854">
    <property type="entry name" value="PGA_cap"/>
    <property type="match status" value="1"/>
</dbReference>
<dbReference type="PANTHER" id="PTHR33393">
    <property type="entry name" value="POLYGLUTAMINE SYNTHESIS ACCESSORY PROTEIN RV0574C-RELATED"/>
    <property type="match status" value="1"/>
</dbReference>
<evidence type="ECO:0000313" key="4">
    <source>
        <dbReference type="EMBL" id="MBO8444701.1"/>
    </source>
</evidence>
<feature type="signal peptide" evidence="2">
    <location>
        <begin position="1"/>
        <end position="21"/>
    </location>
</feature>
<dbReference type="EMBL" id="JADIMO010000035">
    <property type="protein sequence ID" value="MBO8444701.1"/>
    <property type="molecule type" value="Genomic_DNA"/>
</dbReference>
<evidence type="ECO:0000256" key="2">
    <source>
        <dbReference type="SAM" id="SignalP"/>
    </source>
</evidence>
<proteinExistence type="inferred from homology"/>
<dbReference type="InterPro" id="IPR029052">
    <property type="entry name" value="Metallo-depent_PP-like"/>
</dbReference>
<dbReference type="PANTHER" id="PTHR33393:SF12">
    <property type="entry name" value="CAPSULE BIOSYNTHESIS PROTEIN CAPA"/>
    <property type="match status" value="1"/>
</dbReference>
<feature type="domain" description="Capsule synthesis protein CapA" evidence="3">
    <location>
        <begin position="58"/>
        <end position="321"/>
    </location>
</feature>
<evidence type="ECO:0000256" key="1">
    <source>
        <dbReference type="ARBA" id="ARBA00005662"/>
    </source>
</evidence>
<reference evidence="4" key="2">
    <citation type="journal article" date="2021" name="PeerJ">
        <title>Extensive microbial diversity within the chicken gut microbiome revealed by metagenomics and culture.</title>
        <authorList>
            <person name="Gilroy R."/>
            <person name="Ravi A."/>
            <person name="Getino M."/>
            <person name="Pursley I."/>
            <person name="Horton D.L."/>
            <person name="Alikhan N.F."/>
            <person name="Baker D."/>
            <person name="Gharbi K."/>
            <person name="Hall N."/>
            <person name="Watson M."/>
            <person name="Adriaenssens E.M."/>
            <person name="Foster-Nyarko E."/>
            <person name="Jarju S."/>
            <person name="Secka A."/>
            <person name="Antonio M."/>
            <person name="Oren A."/>
            <person name="Chaudhuri R.R."/>
            <person name="La Ragione R."/>
            <person name="Hildebrand F."/>
            <person name="Pallen M.J."/>
        </authorList>
    </citation>
    <scope>NUCLEOTIDE SEQUENCE</scope>
    <source>
        <strain evidence="4">D5-748</strain>
    </source>
</reference>
<sequence length="405" mass="44830">MARFSCCVVSAVLLAVLPCQGKEDGTPLRKAAAVNDADCLKEMLSGTPAGHFTPDTASLLFIGDVMMHASQIADAHRRYLANGGTAPADSHEAYDFTPCLQDIRERMETADITVANMEFTLAGAPFTGYPSFSAPDSYAEYLAACGTDVFLTANNHICDKGQDGMGRTFRKYRELEASFGTRTTGICDTEDSTSCCGPIYVRARGIRIAMVNFTYGTNAPYGKRFRTQVEKDREGILRMLTKADKEADIVIALPHWGEEYRLRHSAAQEKTAGWLAENGADIIIGTHPHVVQDCDTIHVMTDEGPKYVPVIYSLGNIISNMSAPDTQIGLMLTINIVKYPDGGMELLRPEMEFTWCSLPGRLSDSHRTVPVKEFLDRKDEWISTYDWTKMKTTYLRIKEATGIRD</sequence>
<comment type="caution">
    <text evidence="4">The sequence shown here is derived from an EMBL/GenBank/DDBJ whole genome shotgun (WGS) entry which is preliminary data.</text>
</comment>
<dbReference type="InterPro" id="IPR052169">
    <property type="entry name" value="CW_Biosynth-Accessory"/>
</dbReference>
<dbReference type="InterPro" id="IPR019079">
    <property type="entry name" value="Capsule_synth_CapA"/>
</dbReference>
<dbReference type="Proteomes" id="UP000823619">
    <property type="component" value="Unassembled WGS sequence"/>
</dbReference>
<organism evidence="4 5">
    <name type="scientific">Candidatus Cryptobacteroides merdavium</name>
    <dbReference type="NCBI Taxonomy" id="2840769"/>
    <lineage>
        <taxon>Bacteria</taxon>
        <taxon>Pseudomonadati</taxon>
        <taxon>Bacteroidota</taxon>
        <taxon>Bacteroidia</taxon>
        <taxon>Bacteroidales</taxon>
        <taxon>Candidatus Cryptobacteroides</taxon>
    </lineage>
</organism>
<keyword evidence="2" id="KW-0732">Signal</keyword>
<name>A0A9D9EDX9_9BACT</name>
<dbReference type="Gene3D" id="3.60.21.10">
    <property type="match status" value="1"/>
</dbReference>